<dbReference type="Proteomes" id="UP000653644">
    <property type="component" value="Unassembled WGS sequence"/>
</dbReference>
<sequence>MSPPEDREFGAECFGYSVLPSMLSLLRRYTACQTGRGTYTLSQAELFTCTETGSRSGRVIRSSCMALDGGPPSERSVS</sequence>
<name>A0ABQ3DGY8_9ACTN</name>
<accession>A0ABQ3DGY8</accession>
<reference evidence="2" key="1">
    <citation type="journal article" date="2019" name="Int. J. Syst. Evol. Microbiol.">
        <title>The Global Catalogue of Microorganisms (GCM) 10K type strain sequencing project: providing services to taxonomists for standard genome sequencing and annotation.</title>
        <authorList>
            <consortium name="The Broad Institute Genomics Platform"/>
            <consortium name="The Broad Institute Genome Sequencing Center for Infectious Disease"/>
            <person name="Wu L."/>
            <person name="Ma J."/>
        </authorList>
    </citation>
    <scope>NUCLEOTIDE SEQUENCE [LARGE SCALE GENOMIC DNA]</scope>
    <source>
        <strain evidence="2">JCM 4733</strain>
    </source>
</reference>
<protein>
    <submittedName>
        <fullName evidence="1">Uncharacterized protein</fullName>
    </submittedName>
</protein>
<proteinExistence type="predicted"/>
<evidence type="ECO:0000313" key="1">
    <source>
        <dbReference type="EMBL" id="GHA75847.1"/>
    </source>
</evidence>
<dbReference type="EMBL" id="BMVN01000107">
    <property type="protein sequence ID" value="GHA75847.1"/>
    <property type="molecule type" value="Genomic_DNA"/>
</dbReference>
<gene>
    <name evidence="1" type="ORF">GCM10010345_92480</name>
</gene>
<organism evidence="1 2">
    <name type="scientific">Streptomyces canarius</name>
    <dbReference type="NCBI Taxonomy" id="285453"/>
    <lineage>
        <taxon>Bacteria</taxon>
        <taxon>Bacillati</taxon>
        <taxon>Actinomycetota</taxon>
        <taxon>Actinomycetes</taxon>
        <taxon>Kitasatosporales</taxon>
        <taxon>Streptomycetaceae</taxon>
        <taxon>Streptomyces</taxon>
    </lineage>
</organism>
<evidence type="ECO:0000313" key="2">
    <source>
        <dbReference type="Proteomes" id="UP000653644"/>
    </source>
</evidence>
<comment type="caution">
    <text evidence="1">The sequence shown here is derived from an EMBL/GenBank/DDBJ whole genome shotgun (WGS) entry which is preliminary data.</text>
</comment>
<keyword evidence="2" id="KW-1185">Reference proteome</keyword>